<dbReference type="InterPro" id="IPR003331">
    <property type="entry name" value="UDP_GlcNAc_Epimerase_2_dom"/>
</dbReference>
<dbReference type="EMBL" id="VTOZ01000010">
    <property type="protein sequence ID" value="TYZ29113.1"/>
    <property type="molecule type" value="Genomic_DNA"/>
</dbReference>
<evidence type="ECO:0000313" key="4">
    <source>
        <dbReference type="Proteomes" id="UP000322783"/>
    </source>
</evidence>
<dbReference type="Pfam" id="PF02350">
    <property type="entry name" value="Epimerase_2"/>
    <property type="match status" value="1"/>
</dbReference>
<gene>
    <name evidence="3" type="ORF">FZ041_06100</name>
</gene>
<evidence type="ECO:0000256" key="1">
    <source>
        <dbReference type="RuleBase" id="RU003513"/>
    </source>
</evidence>
<sequence length="360" mass="40183">MKILTVVGARPQFIKAAVVSHVLRGRHQEVLVHTGQHFDYNMSQQFFDELDIPAPDYNLGVSGGSHGEMTGRMLIEIEKVLTKEQPDWLLLYGDTNSTIAAALAAAKLHIPICHVEAGTRTHSRTNPEEINRICTDHVSALLLASTASGMEEMKLEGLADRADLVGDPMYDAFLEYSGHKQLGDLTLQLLDGSTATVPDRFVYLTCHREENTNRDEDLREIFKAMEQLDYPVIYPVHPRNHDRALRLQEEMKLNNILLAQPVGYLESACLVKNAQLVVTDSGGLQREAFFAKKKCVTLLNFVVWPETMVGNRNVLAKPVAEDILEKIAIPQEIDESYQPFGDGHAALKIVEAMENVQGEK</sequence>
<accession>A0A5D6WMI6</accession>
<keyword evidence="1 3" id="KW-0413">Isomerase</keyword>
<dbReference type="GO" id="GO:0008761">
    <property type="term" value="F:UDP-N-acetylglucosamine 2-epimerase activity"/>
    <property type="evidence" value="ECO:0007669"/>
    <property type="project" value="UniProtKB-EC"/>
</dbReference>
<organism evidence="3 4">
    <name type="scientific">Selenomonas caprae</name>
    <dbReference type="NCBI Taxonomy" id="2606905"/>
    <lineage>
        <taxon>Bacteria</taxon>
        <taxon>Bacillati</taxon>
        <taxon>Bacillota</taxon>
        <taxon>Negativicutes</taxon>
        <taxon>Selenomonadales</taxon>
        <taxon>Selenomonadaceae</taxon>
        <taxon>Selenomonas</taxon>
    </lineage>
</organism>
<comment type="caution">
    <text evidence="3">The sequence shown here is derived from an EMBL/GenBank/DDBJ whole genome shotgun (WGS) entry which is preliminary data.</text>
</comment>
<evidence type="ECO:0000313" key="3">
    <source>
        <dbReference type="EMBL" id="TYZ29113.1"/>
    </source>
</evidence>
<dbReference type="NCBIfam" id="TIGR00236">
    <property type="entry name" value="wecB"/>
    <property type="match status" value="1"/>
</dbReference>
<dbReference type="InterPro" id="IPR029767">
    <property type="entry name" value="WecB-like"/>
</dbReference>
<dbReference type="SUPFAM" id="SSF53756">
    <property type="entry name" value="UDP-Glycosyltransferase/glycogen phosphorylase"/>
    <property type="match status" value="1"/>
</dbReference>
<comment type="similarity">
    <text evidence="1">Belongs to the UDP-N-acetylglucosamine 2-epimerase family.</text>
</comment>
<reference evidence="3 4" key="1">
    <citation type="submission" date="2019-08" db="EMBL/GenBank/DDBJ databases">
        <title>Selenomonas sp. mPRGC5 and Selenomonas sp. mPRGC8 isolated from ruminal fluid of dairy goat (Capra hircus).</title>
        <authorList>
            <person name="Poothong S."/>
            <person name="Nuengjamnong C."/>
            <person name="Tanasupawat S."/>
        </authorList>
    </citation>
    <scope>NUCLEOTIDE SEQUENCE [LARGE SCALE GENOMIC DNA]</scope>
    <source>
        <strain evidence="4">mPRGC8</strain>
    </source>
</reference>
<proteinExistence type="inferred from homology"/>
<dbReference type="Proteomes" id="UP000322783">
    <property type="component" value="Unassembled WGS sequence"/>
</dbReference>
<dbReference type="AlphaFoldDB" id="A0A5D6WMI6"/>
<protein>
    <submittedName>
        <fullName evidence="3">UDP-N-acetylglucosamine 2-epimerase (Non-hydrolyzing)</fullName>
        <ecNumber evidence="3">5.1.3.14</ecNumber>
    </submittedName>
</protein>
<dbReference type="EC" id="5.1.3.14" evidence="3"/>
<evidence type="ECO:0000259" key="2">
    <source>
        <dbReference type="Pfam" id="PF02350"/>
    </source>
</evidence>
<dbReference type="CDD" id="cd03786">
    <property type="entry name" value="GTB_UDP-GlcNAc_2-Epimerase"/>
    <property type="match status" value="1"/>
</dbReference>
<feature type="domain" description="UDP-N-acetylglucosamine 2-epimerase" evidence="2">
    <location>
        <begin position="27"/>
        <end position="353"/>
    </location>
</feature>
<name>A0A5D6WMI6_9FIRM</name>
<keyword evidence="4" id="KW-1185">Reference proteome</keyword>
<dbReference type="PANTHER" id="PTHR43174:SF1">
    <property type="entry name" value="UDP-N-ACETYLGLUCOSAMINE 2-EPIMERASE"/>
    <property type="match status" value="1"/>
</dbReference>
<dbReference type="PANTHER" id="PTHR43174">
    <property type="entry name" value="UDP-N-ACETYLGLUCOSAMINE 2-EPIMERASE"/>
    <property type="match status" value="1"/>
</dbReference>
<dbReference type="RefSeq" id="WP_149188929.1">
    <property type="nucleotide sequence ID" value="NZ_VTOZ01000010.1"/>
</dbReference>
<dbReference type="Gene3D" id="3.40.50.2000">
    <property type="entry name" value="Glycogen Phosphorylase B"/>
    <property type="match status" value="2"/>
</dbReference>